<organism evidence="4 5">
    <name type="scientific">Pseudolycoriella hygida</name>
    <dbReference type="NCBI Taxonomy" id="35572"/>
    <lineage>
        <taxon>Eukaryota</taxon>
        <taxon>Metazoa</taxon>
        <taxon>Ecdysozoa</taxon>
        <taxon>Arthropoda</taxon>
        <taxon>Hexapoda</taxon>
        <taxon>Insecta</taxon>
        <taxon>Pterygota</taxon>
        <taxon>Neoptera</taxon>
        <taxon>Endopterygota</taxon>
        <taxon>Diptera</taxon>
        <taxon>Nematocera</taxon>
        <taxon>Sciaroidea</taxon>
        <taxon>Sciaridae</taxon>
        <taxon>Pseudolycoriella</taxon>
    </lineage>
</organism>
<dbReference type="OrthoDB" id="124329at2759"/>
<dbReference type="PANTHER" id="PTHR30006">
    <property type="entry name" value="THIAMINE-BINDING PERIPLASMIC PROTEIN-RELATED"/>
    <property type="match status" value="1"/>
</dbReference>
<gene>
    <name evidence="4" type="ORF">Bhyg_04536</name>
</gene>
<feature type="chain" id="PRO_5040116176" evidence="3">
    <location>
        <begin position="21"/>
        <end position="403"/>
    </location>
</feature>
<evidence type="ECO:0000313" key="5">
    <source>
        <dbReference type="Proteomes" id="UP001151699"/>
    </source>
</evidence>
<feature type="signal peptide" evidence="3">
    <location>
        <begin position="1"/>
        <end position="20"/>
    </location>
</feature>
<dbReference type="Proteomes" id="UP001151699">
    <property type="component" value="Chromosome A"/>
</dbReference>
<evidence type="ECO:0000256" key="2">
    <source>
        <dbReference type="SAM" id="MobiDB-lite"/>
    </source>
</evidence>
<dbReference type="Gene3D" id="3.40.190.10">
    <property type="entry name" value="Periplasmic binding protein-like II"/>
    <property type="match status" value="2"/>
</dbReference>
<feature type="non-terminal residue" evidence="4">
    <location>
        <position position="1"/>
    </location>
</feature>
<keyword evidence="5" id="KW-1185">Reference proteome</keyword>
<dbReference type="EMBL" id="WJQU01000001">
    <property type="protein sequence ID" value="KAJ6649302.1"/>
    <property type="molecule type" value="Genomic_DNA"/>
</dbReference>
<dbReference type="SUPFAM" id="SSF53850">
    <property type="entry name" value="Periplasmic binding protein-like II"/>
    <property type="match status" value="1"/>
</dbReference>
<dbReference type="AlphaFoldDB" id="A0A9Q0NG55"/>
<proteinExistence type="predicted"/>
<sequence length="403" mass="45417">MNLVIFLVVFVCAVFDYGEGEHELLCEPPSGDIGPSNFASTCTQMGGEPFCCNFHEKTALAEGGKLIVYAGGDAPDQQDGNRAGFEAAFPGVKVEIIVDFSKYHDARIDHQLETDTLIPDVAHLQTLQDFPRWKKEGVLLNYKPIGWNRVYKGLKDSDGAYTGVFMIAFSTNVNTELLPNEASWPIKATDYLKPEFKDKLVVTYPNDDDAVLFWFKQVVDKYGFDYLYKFKEQNPKLVRGTDTAIVMVTNSTLGYVATMTADGGLNSQDKFGPTFPRFIAPENDPFVIWAQFAAIFKKAKHPETAKLYLSWLLDKKQQEQPAAWSWSVRDDVSPPAPFKSIWSYPSNHIDFFNFMKNREAVEIFKHQIEIIFGPPEGPNPNERDRTLGMYPSVGYRPADSTPP</sequence>
<evidence type="ECO:0000313" key="4">
    <source>
        <dbReference type="EMBL" id="KAJ6649302.1"/>
    </source>
</evidence>
<accession>A0A9Q0NG55</accession>
<comment type="caution">
    <text evidence="4">The sequence shown here is derived from an EMBL/GenBank/DDBJ whole genome shotgun (WGS) entry which is preliminary data.</text>
</comment>
<keyword evidence="1 3" id="KW-0732">Signal</keyword>
<dbReference type="Pfam" id="PF01547">
    <property type="entry name" value="SBP_bac_1"/>
    <property type="match status" value="1"/>
</dbReference>
<feature type="region of interest" description="Disordered" evidence="2">
    <location>
        <begin position="374"/>
        <end position="403"/>
    </location>
</feature>
<protein>
    <submittedName>
        <fullName evidence="4">Uncharacterized protein</fullName>
    </submittedName>
</protein>
<dbReference type="InterPro" id="IPR006059">
    <property type="entry name" value="SBP"/>
</dbReference>
<evidence type="ECO:0000256" key="3">
    <source>
        <dbReference type="SAM" id="SignalP"/>
    </source>
</evidence>
<evidence type="ECO:0000256" key="1">
    <source>
        <dbReference type="ARBA" id="ARBA00022729"/>
    </source>
</evidence>
<reference evidence="4" key="1">
    <citation type="submission" date="2022-07" db="EMBL/GenBank/DDBJ databases">
        <authorList>
            <person name="Trinca V."/>
            <person name="Uliana J.V.C."/>
            <person name="Torres T.T."/>
            <person name="Ward R.J."/>
            <person name="Monesi N."/>
        </authorList>
    </citation>
    <scope>NUCLEOTIDE SEQUENCE</scope>
    <source>
        <strain evidence="4">HSMRA1968</strain>
        <tissue evidence="4">Whole embryos</tissue>
    </source>
</reference>
<name>A0A9Q0NG55_9DIPT</name>
<dbReference type="PANTHER" id="PTHR30006:SF2">
    <property type="entry name" value="ABC TRANSPORTER SUBSTRATE-BINDING PROTEIN"/>
    <property type="match status" value="1"/>
</dbReference>